<protein>
    <submittedName>
        <fullName evidence="1">Uncharacterized protein</fullName>
    </submittedName>
</protein>
<dbReference type="Proteomes" id="UP000005239">
    <property type="component" value="Unassembled WGS sequence"/>
</dbReference>
<accession>A0A454Y278</accession>
<reference evidence="1" key="2">
    <citation type="submission" date="2022-06" db="UniProtKB">
        <authorList>
            <consortium name="EnsemblMetazoa"/>
        </authorList>
    </citation>
    <scope>IDENTIFICATION</scope>
    <source>
        <strain evidence="1">PS312</strain>
    </source>
</reference>
<dbReference type="EnsemblMetazoa" id="PPA03398.1">
    <property type="protein sequence ID" value="PPA03398.1"/>
    <property type="gene ID" value="WBGene00092952"/>
</dbReference>
<organism evidence="1 2">
    <name type="scientific">Pristionchus pacificus</name>
    <name type="common">Parasitic nematode worm</name>
    <dbReference type="NCBI Taxonomy" id="54126"/>
    <lineage>
        <taxon>Eukaryota</taxon>
        <taxon>Metazoa</taxon>
        <taxon>Ecdysozoa</taxon>
        <taxon>Nematoda</taxon>
        <taxon>Chromadorea</taxon>
        <taxon>Rhabditida</taxon>
        <taxon>Rhabditina</taxon>
        <taxon>Diplogasteromorpha</taxon>
        <taxon>Diplogasteroidea</taxon>
        <taxon>Neodiplogasteridae</taxon>
        <taxon>Pristionchus</taxon>
    </lineage>
</organism>
<gene>
    <name evidence="1" type="primary">WBGene00092952</name>
</gene>
<evidence type="ECO:0000313" key="1">
    <source>
        <dbReference type="EnsemblMetazoa" id="PPA03398.1"/>
    </source>
</evidence>
<proteinExistence type="predicted"/>
<accession>A0A8R1Y5C6</accession>
<evidence type="ECO:0000313" key="2">
    <source>
        <dbReference type="Proteomes" id="UP000005239"/>
    </source>
</evidence>
<dbReference type="AlphaFoldDB" id="A0A454Y278"/>
<keyword evidence="2" id="KW-1185">Reference proteome</keyword>
<sequence>MTCDYWSRNPEEPLPYWFTRFGYEDTVSFYYKTKVRMAKIKHFVWKMNPWRKEVHMVSNFEYVPRQDQIALPKQPPVPPRLFFPVPLYLSISTLRASIRRPSGMPWPKP</sequence>
<reference evidence="2" key="1">
    <citation type="journal article" date="2008" name="Nat. Genet.">
        <title>The Pristionchus pacificus genome provides a unique perspective on nematode lifestyle and parasitism.</title>
        <authorList>
            <person name="Dieterich C."/>
            <person name="Clifton S.W."/>
            <person name="Schuster L.N."/>
            <person name="Chinwalla A."/>
            <person name="Delehaunty K."/>
            <person name="Dinkelacker I."/>
            <person name="Fulton L."/>
            <person name="Fulton R."/>
            <person name="Godfrey J."/>
            <person name="Minx P."/>
            <person name="Mitreva M."/>
            <person name="Roeseler W."/>
            <person name="Tian H."/>
            <person name="Witte H."/>
            <person name="Yang S.P."/>
            <person name="Wilson R.K."/>
            <person name="Sommer R.J."/>
        </authorList>
    </citation>
    <scope>NUCLEOTIDE SEQUENCE [LARGE SCALE GENOMIC DNA]</scope>
    <source>
        <strain evidence="2">PS312</strain>
    </source>
</reference>
<name>A0A454Y278_PRIPA</name>